<sequence>MTFRAPLKDLAFSLSAVTGIERLYQSPAFPDFDADILDAVLEAAGDLASDILAPLNRVGDAEGAQLENGQVIVASGFKDAVAAFADGGWSGLGADPAHGGQGLPKALEMAAYEMFHAANMAFALYPTLSQGAIEALNHHGTDRQKALYLPKLVAGEWSGTMNLTEPQAGSDLALLTTQAVPDGDGYRITGQKIFITWGDHETRDNILHLVLARLPDAPAGTRGISLFLCPKYLVGEDGTLGARNSAHCVGLEHKLGIHASPTCVMAFEGAYAELVGAPHQGLMAMFTMMNAARLAVGIQGVGIAERAYQQALAYALERKQGKSILTGEAKAPIFNHPDVRLMLGLSKAKIEAARGICLLTAIAADEQRLGEDDGRLKRREDFLVPIAKAWSTDIGVEVASSGVQVHGGMGFIEETGAAQHYRDARIAPIYEGTNGIQAGDLVGRKLGDDGTAAFELIRDIESFIKNNRFPEGFYTSLRALAAGLSAFEDATQWLIKQKPTAPGDVAAGATAYLKLAGDVIGGYVLLKGAMAAQTRIDAGDGDAAWLKGRIGLWQLYAAHVLPHADAHLTSIRSGVAVLDGLTPEAL</sequence>
<dbReference type="Pfam" id="PF00441">
    <property type="entry name" value="Acyl-CoA_dh_1"/>
    <property type="match status" value="1"/>
</dbReference>
<dbReference type="Proteomes" id="UP001214854">
    <property type="component" value="Unassembled WGS sequence"/>
</dbReference>
<dbReference type="InterPro" id="IPR025878">
    <property type="entry name" value="Acyl-CoA_dh-like_C_dom"/>
</dbReference>
<organism evidence="11 12">
    <name type="scientific">Asticcacaulis aquaticus</name>
    <dbReference type="NCBI Taxonomy" id="2984212"/>
    <lineage>
        <taxon>Bacteria</taxon>
        <taxon>Pseudomonadati</taxon>
        <taxon>Pseudomonadota</taxon>
        <taxon>Alphaproteobacteria</taxon>
        <taxon>Caulobacterales</taxon>
        <taxon>Caulobacteraceae</taxon>
        <taxon>Asticcacaulis</taxon>
    </lineage>
</organism>
<feature type="domain" description="Acyl-CoA oxidase/dehydrogenase middle" evidence="8">
    <location>
        <begin position="161"/>
        <end position="268"/>
    </location>
</feature>
<feature type="domain" description="Acyl-CoA dehydrogenase/oxidase N-terminal" evidence="9">
    <location>
        <begin position="78"/>
        <end position="156"/>
    </location>
</feature>
<dbReference type="InterPro" id="IPR006091">
    <property type="entry name" value="Acyl-CoA_Oxase/DH_mid-dom"/>
</dbReference>
<accession>A0ABT5HNK1</accession>
<dbReference type="InterPro" id="IPR013786">
    <property type="entry name" value="AcylCoA_DH/ox_N"/>
</dbReference>
<dbReference type="InterPro" id="IPR037069">
    <property type="entry name" value="AcylCoA_DH/ox_N_sf"/>
</dbReference>
<dbReference type="Pfam" id="PF12806">
    <property type="entry name" value="Acyl-CoA_dh_C"/>
    <property type="match status" value="1"/>
</dbReference>
<evidence type="ECO:0000256" key="1">
    <source>
        <dbReference type="ARBA" id="ARBA00001974"/>
    </source>
</evidence>
<evidence type="ECO:0000256" key="4">
    <source>
        <dbReference type="ARBA" id="ARBA00022827"/>
    </source>
</evidence>
<evidence type="ECO:0000259" key="7">
    <source>
        <dbReference type="Pfam" id="PF00441"/>
    </source>
</evidence>
<evidence type="ECO:0000313" key="12">
    <source>
        <dbReference type="Proteomes" id="UP001214854"/>
    </source>
</evidence>
<feature type="domain" description="Acetyl-CoA dehydrogenase-like C-terminal" evidence="10">
    <location>
        <begin position="457"/>
        <end position="575"/>
    </location>
</feature>
<dbReference type="RefSeq" id="WP_272746156.1">
    <property type="nucleotide sequence ID" value="NZ_JAQQKX010000001.1"/>
</dbReference>
<keyword evidence="5 6" id="KW-0560">Oxidoreductase</keyword>
<gene>
    <name evidence="11" type="ORF">PQU92_00025</name>
</gene>
<comment type="similarity">
    <text evidence="2 6">Belongs to the acyl-CoA dehydrogenase family.</text>
</comment>
<dbReference type="InterPro" id="IPR046373">
    <property type="entry name" value="Acyl-CoA_Oxase/DH_mid-dom_sf"/>
</dbReference>
<comment type="cofactor">
    <cofactor evidence="1 6">
        <name>FAD</name>
        <dbReference type="ChEBI" id="CHEBI:57692"/>
    </cofactor>
</comment>
<evidence type="ECO:0000313" key="11">
    <source>
        <dbReference type="EMBL" id="MDC7681649.1"/>
    </source>
</evidence>
<dbReference type="SUPFAM" id="SSF56645">
    <property type="entry name" value="Acyl-CoA dehydrogenase NM domain-like"/>
    <property type="match status" value="1"/>
</dbReference>
<dbReference type="InterPro" id="IPR052166">
    <property type="entry name" value="Diverse_Acyl-CoA_DH"/>
</dbReference>
<keyword evidence="3 6" id="KW-0285">Flavoprotein</keyword>
<feature type="domain" description="Acyl-CoA dehydrogenase/oxidase C-terminal" evidence="7">
    <location>
        <begin position="280"/>
        <end position="440"/>
    </location>
</feature>
<evidence type="ECO:0000259" key="10">
    <source>
        <dbReference type="Pfam" id="PF12806"/>
    </source>
</evidence>
<evidence type="ECO:0000259" key="9">
    <source>
        <dbReference type="Pfam" id="PF02771"/>
    </source>
</evidence>
<dbReference type="Gene3D" id="1.20.140.10">
    <property type="entry name" value="Butyryl-CoA Dehydrogenase, subunit A, domain 3"/>
    <property type="match status" value="1"/>
</dbReference>
<dbReference type="Pfam" id="PF02770">
    <property type="entry name" value="Acyl-CoA_dh_M"/>
    <property type="match status" value="1"/>
</dbReference>
<dbReference type="PANTHER" id="PTHR42803">
    <property type="entry name" value="ACYL-COA DEHYDROGENASE"/>
    <property type="match status" value="1"/>
</dbReference>
<dbReference type="Gene3D" id="2.40.110.10">
    <property type="entry name" value="Butyryl-CoA Dehydrogenase, subunit A, domain 2"/>
    <property type="match status" value="1"/>
</dbReference>
<dbReference type="InterPro" id="IPR009100">
    <property type="entry name" value="AcylCoA_DH/oxidase_NM_dom_sf"/>
</dbReference>
<proteinExistence type="inferred from homology"/>
<protein>
    <submittedName>
        <fullName evidence="11">Acyl-CoA dehydrogenase</fullName>
    </submittedName>
</protein>
<dbReference type="PANTHER" id="PTHR42803:SF1">
    <property type="entry name" value="BROAD-SPECIFICITY LINEAR ACYL-COA DEHYDROGENASE FADE5"/>
    <property type="match status" value="1"/>
</dbReference>
<evidence type="ECO:0000256" key="2">
    <source>
        <dbReference type="ARBA" id="ARBA00009347"/>
    </source>
</evidence>
<reference evidence="11 12" key="1">
    <citation type="submission" date="2023-01" db="EMBL/GenBank/DDBJ databases">
        <title>Novel species of the genus Asticcacaulis isolated from rivers.</title>
        <authorList>
            <person name="Lu H."/>
        </authorList>
    </citation>
    <scope>NUCLEOTIDE SEQUENCE [LARGE SCALE GENOMIC DNA]</scope>
    <source>
        <strain evidence="11 12">BYS171W</strain>
    </source>
</reference>
<name>A0ABT5HNK1_9CAUL</name>
<dbReference type="Gene3D" id="1.10.540.10">
    <property type="entry name" value="Acyl-CoA dehydrogenase/oxidase, N-terminal domain"/>
    <property type="match status" value="1"/>
</dbReference>
<dbReference type="EMBL" id="JAQQKX010000001">
    <property type="protein sequence ID" value="MDC7681649.1"/>
    <property type="molecule type" value="Genomic_DNA"/>
</dbReference>
<dbReference type="Pfam" id="PF02771">
    <property type="entry name" value="Acyl-CoA_dh_N"/>
    <property type="match status" value="1"/>
</dbReference>
<keyword evidence="12" id="KW-1185">Reference proteome</keyword>
<dbReference type="InterPro" id="IPR009075">
    <property type="entry name" value="AcylCo_DH/oxidase_C"/>
</dbReference>
<comment type="caution">
    <text evidence="11">The sequence shown here is derived from an EMBL/GenBank/DDBJ whole genome shotgun (WGS) entry which is preliminary data.</text>
</comment>
<evidence type="ECO:0000256" key="3">
    <source>
        <dbReference type="ARBA" id="ARBA00022630"/>
    </source>
</evidence>
<evidence type="ECO:0000256" key="5">
    <source>
        <dbReference type="ARBA" id="ARBA00023002"/>
    </source>
</evidence>
<dbReference type="SUPFAM" id="SSF47203">
    <property type="entry name" value="Acyl-CoA dehydrogenase C-terminal domain-like"/>
    <property type="match status" value="1"/>
</dbReference>
<evidence type="ECO:0000259" key="8">
    <source>
        <dbReference type="Pfam" id="PF02770"/>
    </source>
</evidence>
<keyword evidence="4 6" id="KW-0274">FAD</keyword>
<dbReference type="InterPro" id="IPR036250">
    <property type="entry name" value="AcylCo_DH-like_C"/>
</dbReference>
<evidence type="ECO:0000256" key="6">
    <source>
        <dbReference type="RuleBase" id="RU362125"/>
    </source>
</evidence>